<dbReference type="InterPro" id="IPR009057">
    <property type="entry name" value="Homeodomain-like_sf"/>
</dbReference>
<dbReference type="RefSeq" id="WP_154447552.1">
    <property type="nucleotide sequence ID" value="NZ_WIND01000013.1"/>
</dbReference>
<evidence type="ECO:0000256" key="3">
    <source>
        <dbReference type="ARBA" id="ARBA00023163"/>
    </source>
</evidence>
<feature type="region of interest" description="Disordered" evidence="5">
    <location>
        <begin position="102"/>
        <end position="122"/>
    </location>
</feature>
<feature type="domain" description="HTH tetR-type" evidence="6">
    <location>
        <begin position="119"/>
        <end position="179"/>
    </location>
</feature>
<evidence type="ECO:0000256" key="4">
    <source>
        <dbReference type="PROSITE-ProRule" id="PRU00335"/>
    </source>
</evidence>
<protein>
    <submittedName>
        <fullName evidence="7">TetR family transcriptional regulator</fullName>
    </submittedName>
</protein>
<accession>A0A6L5Z2Y9</accession>
<dbReference type="InterPro" id="IPR041490">
    <property type="entry name" value="KstR2_TetR_C"/>
</dbReference>
<dbReference type="InterPro" id="IPR036271">
    <property type="entry name" value="Tet_transcr_reg_TetR-rel_C_sf"/>
</dbReference>
<reference evidence="7 8" key="1">
    <citation type="submission" date="2019-10" db="EMBL/GenBank/DDBJ databases">
        <title>Cognatihalovulum marinum gen. nov. sp. nov., a new member of the family Rhodobacteraceae isolated from deep seawater of the Northwest Indian Ocean.</title>
        <authorList>
            <person name="Ruan C."/>
            <person name="Wang J."/>
            <person name="Zheng X."/>
            <person name="Song L."/>
            <person name="Zhu Y."/>
            <person name="Huang Y."/>
            <person name="Lu Z."/>
            <person name="Du W."/>
            <person name="Huang L."/>
            <person name="Dai X."/>
        </authorList>
    </citation>
    <scope>NUCLEOTIDE SEQUENCE [LARGE SCALE GENOMIC DNA]</scope>
    <source>
        <strain evidence="7 8">2CG4</strain>
    </source>
</reference>
<dbReference type="SUPFAM" id="SSF48498">
    <property type="entry name" value="Tetracyclin repressor-like, C-terminal domain"/>
    <property type="match status" value="1"/>
</dbReference>
<dbReference type="Pfam" id="PF17932">
    <property type="entry name" value="TetR_C_24"/>
    <property type="match status" value="1"/>
</dbReference>
<organism evidence="7 8">
    <name type="scientific">Halovulum marinum</name>
    <dbReference type="NCBI Taxonomy" id="2662447"/>
    <lineage>
        <taxon>Bacteria</taxon>
        <taxon>Pseudomonadati</taxon>
        <taxon>Pseudomonadota</taxon>
        <taxon>Alphaproteobacteria</taxon>
        <taxon>Rhodobacterales</taxon>
        <taxon>Paracoccaceae</taxon>
        <taxon>Halovulum</taxon>
    </lineage>
</organism>
<feature type="DNA-binding region" description="H-T-H motif" evidence="4">
    <location>
        <begin position="142"/>
        <end position="161"/>
    </location>
</feature>
<keyword evidence="8" id="KW-1185">Reference proteome</keyword>
<dbReference type="PROSITE" id="PS50977">
    <property type="entry name" value="HTH_TETR_2"/>
    <property type="match status" value="1"/>
</dbReference>
<dbReference type="PANTHER" id="PTHR30055:SF234">
    <property type="entry name" value="HTH-TYPE TRANSCRIPTIONAL REGULATOR BETI"/>
    <property type="match status" value="1"/>
</dbReference>
<proteinExistence type="predicted"/>
<evidence type="ECO:0000256" key="2">
    <source>
        <dbReference type="ARBA" id="ARBA00023125"/>
    </source>
</evidence>
<dbReference type="Proteomes" id="UP000474957">
    <property type="component" value="Unassembled WGS sequence"/>
</dbReference>
<keyword evidence="2 4" id="KW-0238">DNA-binding</keyword>
<keyword evidence="3" id="KW-0804">Transcription</keyword>
<dbReference type="GO" id="GO:0003700">
    <property type="term" value="F:DNA-binding transcription factor activity"/>
    <property type="evidence" value="ECO:0007669"/>
    <property type="project" value="TreeGrafter"/>
</dbReference>
<evidence type="ECO:0000256" key="1">
    <source>
        <dbReference type="ARBA" id="ARBA00023015"/>
    </source>
</evidence>
<dbReference type="EMBL" id="WIND01000013">
    <property type="protein sequence ID" value="MSU90926.1"/>
    <property type="molecule type" value="Genomic_DNA"/>
</dbReference>
<dbReference type="GO" id="GO:0000976">
    <property type="term" value="F:transcription cis-regulatory region binding"/>
    <property type="evidence" value="ECO:0007669"/>
    <property type="project" value="TreeGrafter"/>
</dbReference>
<dbReference type="Gene3D" id="1.10.357.10">
    <property type="entry name" value="Tetracycline Repressor, domain 2"/>
    <property type="match status" value="1"/>
</dbReference>
<dbReference type="PANTHER" id="PTHR30055">
    <property type="entry name" value="HTH-TYPE TRANSCRIPTIONAL REGULATOR RUTR"/>
    <property type="match status" value="1"/>
</dbReference>
<dbReference type="PRINTS" id="PR00455">
    <property type="entry name" value="HTHTETR"/>
</dbReference>
<keyword evidence="1" id="KW-0805">Transcription regulation</keyword>
<evidence type="ECO:0000256" key="5">
    <source>
        <dbReference type="SAM" id="MobiDB-lite"/>
    </source>
</evidence>
<evidence type="ECO:0000259" key="6">
    <source>
        <dbReference type="PROSITE" id="PS50977"/>
    </source>
</evidence>
<gene>
    <name evidence="7" type="ORF">GE300_15115</name>
</gene>
<dbReference type="InterPro" id="IPR001647">
    <property type="entry name" value="HTH_TetR"/>
</dbReference>
<evidence type="ECO:0000313" key="8">
    <source>
        <dbReference type="Proteomes" id="UP000474957"/>
    </source>
</evidence>
<dbReference type="AlphaFoldDB" id="A0A6L5Z2Y9"/>
<sequence length="323" mass="35055">MSNATGNQAALPHRGSTRLEGEPGAVAAADLLRFAESLVREAASPSQVTGATLHVLGPGASTSVTGDAHCIWLSDPSVWRVSVADAGGTPMAEVTLTVTAKEKAVPAPPDKPRKSAASDDRRTRIATAARDVFAEKGYASATMREIAAAADMHVPTMYQYFRSKEEILELVYSWTINQAVDLMQDALEGTAPVEQRIDQIIRRLHDVNLKLRRGTLVMNRETRSLSRTARDRVLGHYAGMVEKLGDVIAEGQAEGIFREMDPQLAAVFVDALADVWVLRPFAVRDKDSEDYAAELVAFVRNALMGNADMTPETPGQTVTNRRN</sequence>
<name>A0A6L5Z2Y9_9RHOB</name>
<comment type="caution">
    <text evidence="7">The sequence shown here is derived from an EMBL/GenBank/DDBJ whole genome shotgun (WGS) entry which is preliminary data.</text>
</comment>
<dbReference type="SUPFAM" id="SSF46689">
    <property type="entry name" value="Homeodomain-like"/>
    <property type="match status" value="1"/>
</dbReference>
<dbReference type="InterPro" id="IPR050109">
    <property type="entry name" value="HTH-type_TetR-like_transc_reg"/>
</dbReference>
<dbReference type="Pfam" id="PF00440">
    <property type="entry name" value="TetR_N"/>
    <property type="match status" value="1"/>
</dbReference>
<evidence type="ECO:0000313" key="7">
    <source>
        <dbReference type="EMBL" id="MSU90926.1"/>
    </source>
</evidence>
<feature type="region of interest" description="Disordered" evidence="5">
    <location>
        <begin position="1"/>
        <end position="22"/>
    </location>
</feature>
<dbReference type="Gene3D" id="1.10.10.60">
    <property type="entry name" value="Homeodomain-like"/>
    <property type="match status" value="1"/>
</dbReference>